<dbReference type="Proteomes" id="UP000250266">
    <property type="component" value="Unassembled WGS sequence"/>
</dbReference>
<keyword evidence="3" id="KW-1185">Reference proteome</keyword>
<feature type="compositionally biased region" description="Basic and acidic residues" evidence="1">
    <location>
        <begin position="180"/>
        <end position="190"/>
    </location>
</feature>
<name>A0A8E2EGR6_9PEZI</name>
<evidence type="ECO:0000313" key="3">
    <source>
        <dbReference type="Proteomes" id="UP000250266"/>
    </source>
</evidence>
<evidence type="ECO:0000256" key="1">
    <source>
        <dbReference type="SAM" id="MobiDB-lite"/>
    </source>
</evidence>
<feature type="compositionally biased region" description="Polar residues" evidence="1">
    <location>
        <begin position="1"/>
        <end position="12"/>
    </location>
</feature>
<sequence length="190" mass="20907">MASPNYQQQEFASSPLGICYGPRSGRMLSPHGLPRSPPTLSPAQQQEFENAFGTSIAPRSGKMLSPHGLPRAPMPRSPASMSDGMSIRSHRFDPLSPIPSAYTSPTFVTDIQLLPLNPRTRRTKRPRASSYEAHSPSQRASKRSGFARLGRSIGSCFSSSPDYERVDDPSKPNRRMSVKKVGEAVHWTEI</sequence>
<organism evidence="2 3">
    <name type="scientific">Lepidopterella palustris CBS 459.81</name>
    <dbReference type="NCBI Taxonomy" id="1314670"/>
    <lineage>
        <taxon>Eukaryota</taxon>
        <taxon>Fungi</taxon>
        <taxon>Dikarya</taxon>
        <taxon>Ascomycota</taxon>
        <taxon>Pezizomycotina</taxon>
        <taxon>Dothideomycetes</taxon>
        <taxon>Pleosporomycetidae</taxon>
        <taxon>Mytilinidiales</taxon>
        <taxon>Argynnaceae</taxon>
        <taxon>Lepidopterella</taxon>
    </lineage>
</organism>
<evidence type="ECO:0000313" key="2">
    <source>
        <dbReference type="EMBL" id="OCK83505.1"/>
    </source>
</evidence>
<reference evidence="2 3" key="1">
    <citation type="journal article" date="2016" name="Nat. Commun.">
        <title>Ectomycorrhizal ecology is imprinted in the genome of the dominant symbiotic fungus Cenococcum geophilum.</title>
        <authorList>
            <consortium name="DOE Joint Genome Institute"/>
            <person name="Peter M."/>
            <person name="Kohler A."/>
            <person name="Ohm R.A."/>
            <person name="Kuo A."/>
            <person name="Krutzmann J."/>
            <person name="Morin E."/>
            <person name="Arend M."/>
            <person name="Barry K.W."/>
            <person name="Binder M."/>
            <person name="Choi C."/>
            <person name="Clum A."/>
            <person name="Copeland A."/>
            <person name="Grisel N."/>
            <person name="Haridas S."/>
            <person name="Kipfer T."/>
            <person name="LaButti K."/>
            <person name="Lindquist E."/>
            <person name="Lipzen A."/>
            <person name="Maire R."/>
            <person name="Meier B."/>
            <person name="Mihaltcheva S."/>
            <person name="Molinier V."/>
            <person name="Murat C."/>
            <person name="Poggeler S."/>
            <person name="Quandt C.A."/>
            <person name="Sperisen C."/>
            <person name="Tritt A."/>
            <person name="Tisserant E."/>
            <person name="Crous P.W."/>
            <person name="Henrissat B."/>
            <person name="Nehls U."/>
            <person name="Egli S."/>
            <person name="Spatafora J.W."/>
            <person name="Grigoriev I.V."/>
            <person name="Martin F.M."/>
        </authorList>
    </citation>
    <scope>NUCLEOTIDE SEQUENCE [LARGE SCALE GENOMIC DNA]</scope>
    <source>
        <strain evidence="2 3">CBS 459.81</strain>
    </source>
</reference>
<dbReference type="AlphaFoldDB" id="A0A8E2EGR6"/>
<accession>A0A8E2EGR6</accession>
<gene>
    <name evidence="2" type="ORF">K432DRAFT_379437</name>
</gene>
<feature type="region of interest" description="Disordered" evidence="1">
    <location>
        <begin position="1"/>
        <end position="190"/>
    </location>
</feature>
<proteinExistence type="predicted"/>
<protein>
    <submittedName>
        <fullName evidence="2">Uncharacterized protein</fullName>
    </submittedName>
</protein>
<dbReference type="EMBL" id="KV744859">
    <property type="protein sequence ID" value="OCK83505.1"/>
    <property type="molecule type" value="Genomic_DNA"/>
</dbReference>
<feature type="compositionally biased region" description="Basic and acidic residues" evidence="1">
    <location>
        <begin position="162"/>
        <end position="171"/>
    </location>
</feature>
<dbReference type="OrthoDB" id="10423601at2759"/>